<dbReference type="Proteomes" id="UP001287286">
    <property type="component" value="Unassembled WGS sequence"/>
</dbReference>
<evidence type="ECO:0000313" key="2">
    <source>
        <dbReference type="EMBL" id="KAK4071305.1"/>
    </source>
</evidence>
<evidence type="ECO:0000256" key="1">
    <source>
        <dbReference type="SAM" id="MobiDB-lite"/>
    </source>
</evidence>
<gene>
    <name evidence="2" type="ORF">Purlil1_13472</name>
</gene>
<sequence>MTSNEPNMCPRMSLPSSHPLETVPSGRPGSSDRLSHALFHEDVHRSSAALPSARVDANEIRHLPASPPVDVFVPADVGAGTYTTLNGGHSPSTQSNAGDGSAQSYGPITLLSDIPASDISSEYLGSLLTHDPARIMSGDTATSHTQRQPPAGLCLNGHASIGGFPNLARSTSVDTSCSDDQVHSPAEVSLNAYESRVVETLDSELQHELDELLARIDAFVAGDPNAPMLEEQPSALPIHGRQRSLGAPHGAQDMAAAARLLQLRAVEVPNRESSASEQQTSREQAEEFGEDLEDSTELWQVTFDKLGQKIDHNNLLDQILAD</sequence>
<proteinExistence type="predicted"/>
<dbReference type="EMBL" id="JAWRVI010000227">
    <property type="protein sequence ID" value="KAK4071305.1"/>
    <property type="molecule type" value="Genomic_DNA"/>
</dbReference>
<name>A0ABR0BE42_PURLI</name>
<feature type="region of interest" description="Disordered" evidence="1">
    <location>
        <begin position="1"/>
        <end position="36"/>
    </location>
</feature>
<evidence type="ECO:0000313" key="3">
    <source>
        <dbReference type="Proteomes" id="UP001287286"/>
    </source>
</evidence>
<organism evidence="2 3">
    <name type="scientific">Purpureocillium lilacinum</name>
    <name type="common">Paecilomyces lilacinus</name>
    <dbReference type="NCBI Taxonomy" id="33203"/>
    <lineage>
        <taxon>Eukaryota</taxon>
        <taxon>Fungi</taxon>
        <taxon>Dikarya</taxon>
        <taxon>Ascomycota</taxon>
        <taxon>Pezizomycotina</taxon>
        <taxon>Sordariomycetes</taxon>
        <taxon>Hypocreomycetidae</taxon>
        <taxon>Hypocreales</taxon>
        <taxon>Ophiocordycipitaceae</taxon>
        <taxon>Purpureocillium</taxon>
    </lineage>
</organism>
<feature type="compositionally biased region" description="Polar residues" evidence="1">
    <location>
        <begin position="271"/>
        <end position="282"/>
    </location>
</feature>
<reference evidence="2 3" key="1">
    <citation type="journal article" date="2024" name="Microbiol. Resour. Announc.">
        <title>Genome annotations for the ascomycete fungi Trichoderma harzianum, Trichoderma aggressivum, and Purpureocillium lilacinum.</title>
        <authorList>
            <person name="Beijen E.P.W."/>
            <person name="Ohm R.A."/>
        </authorList>
    </citation>
    <scope>NUCLEOTIDE SEQUENCE [LARGE SCALE GENOMIC DNA]</scope>
    <source>
        <strain evidence="2 3">CBS 150709</strain>
    </source>
</reference>
<feature type="region of interest" description="Disordered" evidence="1">
    <location>
        <begin position="268"/>
        <end position="294"/>
    </location>
</feature>
<keyword evidence="3" id="KW-1185">Reference proteome</keyword>
<accession>A0ABR0BE42</accession>
<protein>
    <submittedName>
        <fullName evidence="2">Uncharacterized protein</fullName>
    </submittedName>
</protein>
<comment type="caution">
    <text evidence="2">The sequence shown here is derived from an EMBL/GenBank/DDBJ whole genome shotgun (WGS) entry which is preliminary data.</text>
</comment>